<dbReference type="GO" id="GO:0008453">
    <property type="term" value="F:alanine-glyoxylate transaminase activity"/>
    <property type="evidence" value="ECO:0007669"/>
    <property type="project" value="TreeGrafter"/>
</dbReference>
<feature type="modified residue" description="N6-(pyridoxal phosphate)lysine" evidence="5">
    <location>
        <position position="202"/>
    </location>
</feature>
<gene>
    <name evidence="7" type="ORF">ARMA_2622</name>
    <name evidence="8" type="ORF">SE16_04150</name>
</gene>
<dbReference type="EMBL" id="BBZA01000229">
    <property type="protein sequence ID" value="GAP64199.1"/>
    <property type="molecule type" value="Genomic_DNA"/>
</dbReference>
<dbReference type="STRING" id="872965.SE16_04150"/>
<dbReference type="AlphaFoldDB" id="A0A0M8KB92"/>
<feature type="binding site" evidence="4">
    <location>
        <position position="346"/>
    </location>
    <ligand>
        <name>substrate</name>
    </ligand>
</feature>
<evidence type="ECO:0000313" key="8">
    <source>
        <dbReference type="EMBL" id="KPL89615.1"/>
    </source>
</evidence>
<dbReference type="InterPro" id="IPR024169">
    <property type="entry name" value="SP_NH2Trfase/AEP_transaminase"/>
</dbReference>
<dbReference type="InParanoid" id="A0A0M8KB92"/>
<dbReference type="EMBL" id="LGKN01000003">
    <property type="protein sequence ID" value="KPL89615.1"/>
    <property type="molecule type" value="Genomic_DNA"/>
</dbReference>
<evidence type="ECO:0000313" key="7">
    <source>
        <dbReference type="EMBL" id="GAP64199.1"/>
    </source>
</evidence>
<dbReference type="Gene3D" id="3.40.640.10">
    <property type="entry name" value="Type I PLP-dependent aspartate aminotransferase-like (Major domain)"/>
    <property type="match status" value="1"/>
</dbReference>
<dbReference type="GO" id="GO:0019265">
    <property type="term" value="P:glycine biosynthetic process, by transamination of glyoxylate"/>
    <property type="evidence" value="ECO:0007669"/>
    <property type="project" value="TreeGrafter"/>
</dbReference>
<evidence type="ECO:0000313" key="9">
    <source>
        <dbReference type="Proteomes" id="UP000037784"/>
    </source>
</evidence>
<organism evidence="7 9">
    <name type="scientific">Ardenticatena maritima</name>
    <dbReference type="NCBI Taxonomy" id="872965"/>
    <lineage>
        <taxon>Bacteria</taxon>
        <taxon>Bacillati</taxon>
        <taxon>Chloroflexota</taxon>
        <taxon>Ardenticatenia</taxon>
        <taxon>Ardenticatenales</taxon>
        <taxon>Ardenticatenaceae</taxon>
        <taxon>Ardenticatena</taxon>
    </lineage>
</organism>
<reference evidence="9" key="3">
    <citation type="submission" date="2015-08" db="EMBL/GenBank/DDBJ databases">
        <title>Draft Genome Sequence of a Heterotrophic Facultative Anaerobic Bacterium Ardenticatena maritima Strain 110S.</title>
        <authorList>
            <person name="Kawaichi S."/>
            <person name="Yoshida T."/>
            <person name="Sako Y."/>
            <person name="Nakamura R."/>
        </authorList>
    </citation>
    <scope>NUCLEOTIDE SEQUENCE [LARGE SCALE GENOMIC DNA]</scope>
    <source>
        <strain evidence="9">110S</strain>
    </source>
</reference>
<keyword evidence="3 5" id="KW-0663">Pyridoxal phosphate</keyword>
<name>A0A0M8KB92_9CHLR</name>
<keyword evidence="9" id="KW-1185">Reference proteome</keyword>
<dbReference type="PANTHER" id="PTHR21152">
    <property type="entry name" value="AMINOTRANSFERASE CLASS V"/>
    <property type="match status" value="1"/>
</dbReference>
<dbReference type="PANTHER" id="PTHR21152:SF40">
    <property type="entry name" value="ALANINE--GLYOXYLATE AMINOTRANSFERASE"/>
    <property type="match status" value="1"/>
</dbReference>
<comment type="cofactor">
    <cofactor evidence="1 5">
        <name>pyridoxal 5'-phosphate</name>
        <dbReference type="ChEBI" id="CHEBI:597326"/>
    </cofactor>
</comment>
<evidence type="ECO:0000256" key="2">
    <source>
        <dbReference type="ARBA" id="ARBA00009236"/>
    </source>
</evidence>
<dbReference type="OrthoDB" id="389074at2"/>
<dbReference type="SUPFAM" id="SSF53383">
    <property type="entry name" value="PLP-dependent transferases"/>
    <property type="match status" value="1"/>
</dbReference>
<dbReference type="Proteomes" id="UP000037784">
    <property type="component" value="Unassembled WGS sequence"/>
</dbReference>
<protein>
    <recommendedName>
        <fullName evidence="6">Aminotransferase class V domain-containing protein</fullName>
    </recommendedName>
</protein>
<proteinExistence type="inferred from homology"/>
<evidence type="ECO:0000256" key="3">
    <source>
        <dbReference type="ARBA" id="ARBA00022898"/>
    </source>
</evidence>
<comment type="similarity">
    <text evidence="2">Belongs to the class-V pyridoxal-phosphate-dependent aminotransferase family.</text>
</comment>
<dbReference type="InterPro" id="IPR015424">
    <property type="entry name" value="PyrdxlP-dep_Trfase"/>
</dbReference>
<dbReference type="PIRSF" id="PIRSF000524">
    <property type="entry name" value="SPT"/>
    <property type="match status" value="1"/>
</dbReference>
<dbReference type="Proteomes" id="UP000050502">
    <property type="component" value="Unassembled WGS sequence"/>
</dbReference>
<evidence type="ECO:0000256" key="5">
    <source>
        <dbReference type="PIRSR" id="PIRSR000524-50"/>
    </source>
</evidence>
<dbReference type="Gene3D" id="3.90.1150.10">
    <property type="entry name" value="Aspartate Aminotransferase, domain 1"/>
    <property type="match status" value="1"/>
</dbReference>
<feature type="domain" description="Aminotransferase class V" evidence="6">
    <location>
        <begin position="34"/>
        <end position="336"/>
    </location>
</feature>
<accession>A0A0M8KB92</accession>
<dbReference type="InterPro" id="IPR000192">
    <property type="entry name" value="Aminotrans_V_dom"/>
</dbReference>
<reference evidence="7 9" key="1">
    <citation type="journal article" date="2015" name="Genome Announc.">
        <title>Draft Genome Sequence of a Heterotrophic Facultative Anaerobic Thermophilic Bacterium, Ardenticatena maritima Strain 110ST.</title>
        <authorList>
            <person name="Kawaichi S."/>
            <person name="Yoshida T."/>
            <person name="Sako Y."/>
            <person name="Nakamura R."/>
        </authorList>
    </citation>
    <scope>NUCLEOTIDE SEQUENCE [LARGE SCALE GENOMIC DNA]</scope>
    <source>
        <strain evidence="7 9">110S</strain>
    </source>
</reference>
<reference evidence="8 10" key="2">
    <citation type="submission" date="2015-07" db="EMBL/GenBank/DDBJ databases">
        <title>Whole genome sequence of Ardenticatena maritima DSM 23922.</title>
        <authorList>
            <person name="Hemp J."/>
            <person name="Ward L.M."/>
            <person name="Pace L.A."/>
            <person name="Fischer W.W."/>
        </authorList>
    </citation>
    <scope>NUCLEOTIDE SEQUENCE [LARGE SCALE GENOMIC DNA]</scope>
    <source>
        <strain evidence="8 10">110S</strain>
    </source>
</reference>
<sequence length="371" mass="41014">MTQPKDPFGWSKRPYPRLFIPGPTEVRPEVLQAQAELMIGHRTKDLEDLFAAIQAQLRRLYETKYRVFVTASSGMGQQEAAIRNGVRDHVICFVNGAFSKRWSEVAAGCGKRVTRVDVEWGQAITPDLVADALRTHGPADAITVVHNETSTGVLSPVGEIAAVVREIAPDTFIFVDAVSSFAGTRIPFDEWGLDVCLTSSQKALACPPGLALAAVSDRVLERAKTIEGRGWYFDYLLLEKYLQRNTTPSTPAISLLRALHVQLTYILDEEGPANRYARHAELAEMTREWALSRGFGLFAAEGYRSPTVTTVANTRGIDVGALNTFLKSRGMVISNGYGDLKNKTFRIAHMGDTTREEMQYLLETIDEFLGG</sequence>
<dbReference type="RefSeq" id="WP_054493923.1">
    <property type="nucleotide sequence ID" value="NZ_BBZA01000229.1"/>
</dbReference>
<evidence type="ECO:0000313" key="10">
    <source>
        <dbReference type="Proteomes" id="UP000050502"/>
    </source>
</evidence>
<dbReference type="Pfam" id="PF00266">
    <property type="entry name" value="Aminotran_5"/>
    <property type="match status" value="1"/>
</dbReference>
<dbReference type="FunCoup" id="A0A0M8KB92">
    <property type="interactions" value="414"/>
</dbReference>
<evidence type="ECO:0000256" key="1">
    <source>
        <dbReference type="ARBA" id="ARBA00001933"/>
    </source>
</evidence>
<dbReference type="GO" id="GO:0004760">
    <property type="term" value="F:L-serine-pyruvate transaminase activity"/>
    <property type="evidence" value="ECO:0007669"/>
    <property type="project" value="TreeGrafter"/>
</dbReference>
<evidence type="ECO:0000259" key="6">
    <source>
        <dbReference type="Pfam" id="PF00266"/>
    </source>
</evidence>
<dbReference type="InterPro" id="IPR015421">
    <property type="entry name" value="PyrdxlP-dep_Trfase_major"/>
</dbReference>
<evidence type="ECO:0000256" key="4">
    <source>
        <dbReference type="PIRSR" id="PIRSR000524-1"/>
    </source>
</evidence>
<dbReference type="InterPro" id="IPR015422">
    <property type="entry name" value="PyrdxlP-dep_Trfase_small"/>
</dbReference>
<comment type="caution">
    <text evidence="7">The sequence shown here is derived from an EMBL/GenBank/DDBJ whole genome shotgun (WGS) entry which is preliminary data.</text>
</comment>